<gene>
    <name evidence="1" type="ORF">BW727_100099</name>
</gene>
<evidence type="ECO:0000313" key="2">
    <source>
        <dbReference type="Proteomes" id="UP000188993"/>
    </source>
</evidence>
<dbReference type="EMBL" id="CP019728">
    <property type="protein sequence ID" value="AQS52509.1"/>
    <property type="molecule type" value="Genomic_DNA"/>
</dbReference>
<accession>A0A1S6ILT7</accession>
<dbReference type="InterPro" id="IPR021229">
    <property type="entry name" value="DUF2800"/>
</dbReference>
<organism evidence="1 2">
    <name type="scientific">Jeotgalibaca dankookensis</name>
    <dbReference type="NCBI Taxonomy" id="708126"/>
    <lineage>
        <taxon>Bacteria</taxon>
        <taxon>Bacillati</taxon>
        <taxon>Bacillota</taxon>
        <taxon>Bacilli</taxon>
        <taxon>Lactobacillales</taxon>
        <taxon>Carnobacteriaceae</taxon>
        <taxon>Jeotgalibaca</taxon>
    </lineage>
</organism>
<sequence length="378" mass="43371">MHLGSKKHALLSASSSQKWLNNPKIARLEEIATEEYRVDDSNVYAEKGTIAHALAEAKLQSALGKQVSTPKSSYIDEDMEMYTDDYVQFVQERIYQFKHKPLVLIEQRLDFTEYAPEGFGTVDCVLVGDGTIQVIDFKYGKGYVKTENNTQMMLYALGAIQMFDGIYDIQEIYMTIYQPRIGNIDTWVIDKEALLDWANGELKEKAQLAYEGKGDFEPGPWLRLTKLRAISKDRAIQLLMLQKYELKKAHLLTDAEITEILPKLDDLIDWAKSLKEYAEQQAIDHQKQWPGFKLVEGRTTRKYMDVALVEQRANEKGIQDIHEVKLKALTKLEKQIGNKKFNEIFGDLIMRSAGKIQLVPDSDGRPAIVRHDVKEDFK</sequence>
<reference evidence="1 2" key="1">
    <citation type="journal article" date="2014" name="Int. J. Syst. Evol. Microbiol.">
        <title>Jeotgalibaca dankookensis gen. nov., sp. nov., a member of the family Carnobacteriaceae, isolated from seujeot (Korean traditional food).</title>
        <authorList>
            <person name="Lee D.G."/>
            <person name="Trujillo M.E."/>
            <person name="Kang H."/>
            <person name="Ahn T.Y."/>
        </authorList>
    </citation>
    <scope>NUCLEOTIDE SEQUENCE [LARGE SCALE GENOMIC DNA]</scope>
    <source>
        <strain evidence="1 2">EX-07</strain>
    </source>
</reference>
<keyword evidence="2" id="KW-1185">Reference proteome</keyword>
<dbReference type="AlphaFoldDB" id="A0A1S6ILT7"/>
<protein>
    <submittedName>
        <fullName evidence="1">Uncharacterized protein</fullName>
    </submittedName>
</protein>
<proteinExistence type="predicted"/>
<dbReference type="Pfam" id="PF10926">
    <property type="entry name" value="DUF2800"/>
    <property type="match status" value="1"/>
</dbReference>
<dbReference type="Proteomes" id="UP000188993">
    <property type="component" value="Chromosome"/>
</dbReference>
<dbReference type="KEGG" id="jda:BW727_100099"/>
<dbReference type="OrthoDB" id="9766061at2"/>
<evidence type="ECO:0000313" key="1">
    <source>
        <dbReference type="EMBL" id="AQS52509.1"/>
    </source>
</evidence>
<name>A0A1S6ILT7_9LACT</name>
<dbReference type="STRING" id="708126.BW727_100099"/>